<dbReference type="AlphaFoldDB" id="A0A167VS99"/>
<gene>
    <name evidence="1" type="ORF">FIBSPDRAFT_356538</name>
</gene>
<dbReference type="EMBL" id="KV417847">
    <property type="protein sequence ID" value="KZP05315.1"/>
    <property type="molecule type" value="Genomic_DNA"/>
</dbReference>
<accession>A0A167VS99</accession>
<organism evidence="1 2">
    <name type="scientific">Athelia psychrophila</name>
    <dbReference type="NCBI Taxonomy" id="1759441"/>
    <lineage>
        <taxon>Eukaryota</taxon>
        <taxon>Fungi</taxon>
        <taxon>Dikarya</taxon>
        <taxon>Basidiomycota</taxon>
        <taxon>Agaricomycotina</taxon>
        <taxon>Agaricomycetes</taxon>
        <taxon>Agaricomycetidae</taxon>
        <taxon>Atheliales</taxon>
        <taxon>Atheliaceae</taxon>
        <taxon>Athelia</taxon>
    </lineage>
</organism>
<proteinExistence type="predicted"/>
<reference evidence="1 2" key="1">
    <citation type="journal article" date="2016" name="Mol. Biol. Evol.">
        <title>Comparative Genomics of Early-Diverging Mushroom-Forming Fungi Provides Insights into the Origins of Lignocellulose Decay Capabilities.</title>
        <authorList>
            <person name="Nagy L.G."/>
            <person name="Riley R."/>
            <person name="Tritt A."/>
            <person name="Adam C."/>
            <person name="Daum C."/>
            <person name="Floudas D."/>
            <person name="Sun H."/>
            <person name="Yadav J.S."/>
            <person name="Pangilinan J."/>
            <person name="Larsson K.H."/>
            <person name="Matsuura K."/>
            <person name="Barry K."/>
            <person name="Labutti K."/>
            <person name="Kuo R."/>
            <person name="Ohm R.A."/>
            <person name="Bhattacharya S.S."/>
            <person name="Shirouzu T."/>
            <person name="Yoshinaga Y."/>
            <person name="Martin F.M."/>
            <person name="Grigoriev I.V."/>
            <person name="Hibbett D.S."/>
        </authorList>
    </citation>
    <scope>NUCLEOTIDE SEQUENCE [LARGE SCALE GENOMIC DNA]</scope>
    <source>
        <strain evidence="1 2">CBS 109695</strain>
    </source>
</reference>
<evidence type="ECO:0000313" key="2">
    <source>
        <dbReference type="Proteomes" id="UP000076532"/>
    </source>
</evidence>
<name>A0A167VS99_9AGAM</name>
<dbReference type="Proteomes" id="UP000076532">
    <property type="component" value="Unassembled WGS sequence"/>
</dbReference>
<sequence>MGLLASSVCCRYMLAQRKRQDNVKTTYRTLHSQKLSTSIPLQWVNDFMLCYRHMQCSAVQCSVLRGEAELAARLN</sequence>
<protein>
    <submittedName>
        <fullName evidence="1">Uncharacterized protein</fullName>
    </submittedName>
</protein>
<keyword evidence="2" id="KW-1185">Reference proteome</keyword>
<evidence type="ECO:0000313" key="1">
    <source>
        <dbReference type="EMBL" id="KZP05315.1"/>
    </source>
</evidence>